<name>A0A372NU78_9SPHI</name>
<evidence type="ECO:0000313" key="2">
    <source>
        <dbReference type="EMBL" id="RFZ92808.1"/>
    </source>
</evidence>
<sequence length="149" mass="17279">MYKYFAKHNKGWIALLIIAGITGFLTWNIYRAFYPGDAFYYEDFKKITFREIPPSADISDKSASYPDFHGDYCSASVIKLSPHDYNKLLNDIKTDKRFQKGEFGWSSASHDVLSRYKETDIAHGYQNDDEGYIGFFKDGRTIFVQFCSL</sequence>
<keyword evidence="1" id="KW-0472">Membrane</keyword>
<comment type="caution">
    <text evidence="2">The sequence shown here is derived from an EMBL/GenBank/DDBJ whole genome shotgun (WGS) entry which is preliminary data.</text>
</comment>
<organism evidence="2 3">
    <name type="scientific">Mucilaginibacter conchicola</name>
    <dbReference type="NCBI Taxonomy" id="2303333"/>
    <lineage>
        <taxon>Bacteria</taxon>
        <taxon>Pseudomonadati</taxon>
        <taxon>Bacteroidota</taxon>
        <taxon>Sphingobacteriia</taxon>
        <taxon>Sphingobacteriales</taxon>
        <taxon>Sphingobacteriaceae</taxon>
        <taxon>Mucilaginibacter</taxon>
    </lineage>
</organism>
<gene>
    <name evidence="2" type="ORF">D0C36_15545</name>
</gene>
<keyword evidence="1" id="KW-0812">Transmembrane</keyword>
<proteinExistence type="predicted"/>
<evidence type="ECO:0000256" key="1">
    <source>
        <dbReference type="SAM" id="Phobius"/>
    </source>
</evidence>
<dbReference type="EMBL" id="QWDC01000002">
    <property type="protein sequence ID" value="RFZ92808.1"/>
    <property type="molecule type" value="Genomic_DNA"/>
</dbReference>
<evidence type="ECO:0000313" key="3">
    <source>
        <dbReference type="Proteomes" id="UP000264217"/>
    </source>
</evidence>
<dbReference type="AlphaFoldDB" id="A0A372NU78"/>
<feature type="transmembrane region" description="Helical" evidence="1">
    <location>
        <begin position="12"/>
        <end position="30"/>
    </location>
</feature>
<dbReference type="Proteomes" id="UP000264217">
    <property type="component" value="Unassembled WGS sequence"/>
</dbReference>
<reference evidence="2 3" key="1">
    <citation type="submission" date="2018-08" db="EMBL/GenBank/DDBJ databases">
        <title>Mucilaginibacter sp. MYSH2.</title>
        <authorList>
            <person name="Seo T."/>
        </authorList>
    </citation>
    <scope>NUCLEOTIDE SEQUENCE [LARGE SCALE GENOMIC DNA]</scope>
    <source>
        <strain evidence="2 3">MYSH2</strain>
    </source>
</reference>
<keyword evidence="3" id="KW-1185">Reference proteome</keyword>
<keyword evidence="1" id="KW-1133">Transmembrane helix</keyword>
<protein>
    <submittedName>
        <fullName evidence="2">Uncharacterized protein</fullName>
    </submittedName>
</protein>
<accession>A0A372NU78</accession>